<name>A0ABQ9GDR3_9NEOP</name>
<sequence>MATQREFGAKKKGCSIDGGVPVPHGGHSFANIAATQEAFLRSSGKSTRRNSAECGIPQTTVWRILNKDDLGMQPYHLQAVQELSPADEVVRVYAFAVAGVVGSYFFENDIVTGADVLLMLETYVADDLSLRILLTGYFQLDGAPPHFARVVRNYLDAIFHRRWIGRGDHRNGQHDPRPYSL</sequence>
<evidence type="ECO:0000313" key="2">
    <source>
        <dbReference type="Proteomes" id="UP001159363"/>
    </source>
</evidence>
<reference evidence="1 2" key="1">
    <citation type="submission" date="2023-02" db="EMBL/GenBank/DDBJ databases">
        <title>LHISI_Scaffold_Assembly.</title>
        <authorList>
            <person name="Stuart O.P."/>
            <person name="Cleave R."/>
            <person name="Magrath M.J.L."/>
            <person name="Mikheyev A.S."/>
        </authorList>
    </citation>
    <scope>NUCLEOTIDE SEQUENCE [LARGE SCALE GENOMIC DNA]</scope>
    <source>
        <strain evidence="1">Daus_M_001</strain>
        <tissue evidence="1">Leg muscle</tissue>
    </source>
</reference>
<keyword evidence="2" id="KW-1185">Reference proteome</keyword>
<evidence type="ECO:0008006" key="3">
    <source>
        <dbReference type="Google" id="ProtNLM"/>
    </source>
</evidence>
<organism evidence="1 2">
    <name type="scientific">Dryococelus australis</name>
    <dbReference type="NCBI Taxonomy" id="614101"/>
    <lineage>
        <taxon>Eukaryota</taxon>
        <taxon>Metazoa</taxon>
        <taxon>Ecdysozoa</taxon>
        <taxon>Arthropoda</taxon>
        <taxon>Hexapoda</taxon>
        <taxon>Insecta</taxon>
        <taxon>Pterygota</taxon>
        <taxon>Neoptera</taxon>
        <taxon>Polyneoptera</taxon>
        <taxon>Phasmatodea</taxon>
        <taxon>Verophasmatodea</taxon>
        <taxon>Anareolatae</taxon>
        <taxon>Phasmatidae</taxon>
        <taxon>Eurycanthinae</taxon>
        <taxon>Dryococelus</taxon>
    </lineage>
</organism>
<accession>A0ABQ9GDR3</accession>
<protein>
    <recommendedName>
        <fullName evidence="3">Transposase</fullName>
    </recommendedName>
</protein>
<dbReference type="EMBL" id="JARBHB010000013">
    <property type="protein sequence ID" value="KAJ8870548.1"/>
    <property type="molecule type" value="Genomic_DNA"/>
</dbReference>
<evidence type="ECO:0000313" key="1">
    <source>
        <dbReference type="EMBL" id="KAJ8870548.1"/>
    </source>
</evidence>
<dbReference type="PANTHER" id="PTHR47326:SF1">
    <property type="entry name" value="HTH PSQ-TYPE DOMAIN-CONTAINING PROTEIN"/>
    <property type="match status" value="1"/>
</dbReference>
<proteinExistence type="predicted"/>
<dbReference type="Proteomes" id="UP001159363">
    <property type="component" value="Chromosome 12"/>
</dbReference>
<dbReference type="PANTHER" id="PTHR47326">
    <property type="entry name" value="TRANSPOSABLE ELEMENT TC3 TRANSPOSASE-LIKE PROTEIN"/>
    <property type="match status" value="1"/>
</dbReference>
<gene>
    <name evidence="1" type="ORF">PR048_029571</name>
</gene>
<comment type="caution">
    <text evidence="1">The sequence shown here is derived from an EMBL/GenBank/DDBJ whole genome shotgun (WGS) entry which is preliminary data.</text>
</comment>